<organism evidence="1">
    <name type="scientific">marine sediment metagenome</name>
    <dbReference type="NCBI Taxonomy" id="412755"/>
    <lineage>
        <taxon>unclassified sequences</taxon>
        <taxon>metagenomes</taxon>
        <taxon>ecological metagenomes</taxon>
    </lineage>
</organism>
<name>A0A0F9PKN5_9ZZZZ</name>
<accession>A0A0F9PKN5</accession>
<dbReference type="AlphaFoldDB" id="A0A0F9PKN5"/>
<evidence type="ECO:0000313" key="1">
    <source>
        <dbReference type="EMBL" id="KKM93802.1"/>
    </source>
</evidence>
<proteinExistence type="predicted"/>
<sequence>MADGNPIWPKRETSESLRERLPTSVAFLRETATAMLGFCELSRERFTEAADEIERLQHYPRVIAELKEGNYTARRVCQDIEFLVREAAQAAEGE</sequence>
<protein>
    <submittedName>
        <fullName evidence="1">Uncharacterized protein</fullName>
    </submittedName>
</protein>
<gene>
    <name evidence="1" type="ORF">LCGC14_1204670</name>
</gene>
<comment type="caution">
    <text evidence="1">The sequence shown here is derived from an EMBL/GenBank/DDBJ whole genome shotgun (WGS) entry which is preliminary data.</text>
</comment>
<dbReference type="EMBL" id="LAZR01006220">
    <property type="protein sequence ID" value="KKM93802.1"/>
    <property type="molecule type" value="Genomic_DNA"/>
</dbReference>
<reference evidence="1" key="1">
    <citation type="journal article" date="2015" name="Nature">
        <title>Complex archaea that bridge the gap between prokaryotes and eukaryotes.</title>
        <authorList>
            <person name="Spang A."/>
            <person name="Saw J.H."/>
            <person name="Jorgensen S.L."/>
            <person name="Zaremba-Niedzwiedzka K."/>
            <person name="Martijn J."/>
            <person name="Lind A.E."/>
            <person name="van Eijk R."/>
            <person name="Schleper C."/>
            <person name="Guy L."/>
            <person name="Ettema T.J."/>
        </authorList>
    </citation>
    <scope>NUCLEOTIDE SEQUENCE</scope>
</reference>